<dbReference type="STRING" id="547559.Nmag_2248"/>
<proteinExistence type="predicted"/>
<dbReference type="OrthoDB" id="325754at2157"/>
<name>D3SWT1_NATMM</name>
<reference evidence="3 5" key="3">
    <citation type="journal article" date="2014" name="PLoS Genet.">
        <title>Phylogenetically driven sequencing of extremely halophilic archaea reveals strategies for static and dynamic osmo-response.</title>
        <authorList>
            <person name="Becker E.A."/>
            <person name="Seitzer P.M."/>
            <person name="Tritt A."/>
            <person name="Larsen D."/>
            <person name="Krusor M."/>
            <person name="Yao A.I."/>
            <person name="Wu D."/>
            <person name="Madern D."/>
            <person name="Eisen J.A."/>
            <person name="Darling A.E."/>
            <person name="Facciotti M.T."/>
        </authorList>
    </citation>
    <scope>NUCLEOTIDE SEQUENCE [LARGE SCALE GENOMIC DNA]</scope>
    <source>
        <strain evidence="5">ATCC 43099 / DSM 3394 / CCM 3739 / CIP 104546 / IAM 13178 / JCM 8861 / NBRC 102185 / NCIMB 2190 / MS3</strain>
        <strain evidence="3">MS-3</strain>
    </source>
</reference>
<keyword evidence="4" id="KW-1185">Reference proteome</keyword>
<dbReference type="Proteomes" id="UP000011543">
    <property type="component" value="Unassembled WGS sequence"/>
</dbReference>
<dbReference type="KEGG" id="nmg:Nmag_2248"/>
<evidence type="ECO:0000313" key="5">
    <source>
        <dbReference type="Proteomes" id="UP000011543"/>
    </source>
</evidence>
<evidence type="ECO:0000313" key="4">
    <source>
        <dbReference type="Proteomes" id="UP000001879"/>
    </source>
</evidence>
<dbReference type="EMBL" id="CP001932">
    <property type="protein sequence ID" value="ADD05813.1"/>
    <property type="molecule type" value="Genomic_DNA"/>
</dbReference>
<evidence type="ECO:0000313" key="3">
    <source>
        <dbReference type="EMBL" id="ELY30111.1"/>
    </source>
</evidence>
<dbReference type="PaxDb" id="547559-Nmag_2248"/>
<protein>
    <submittedName>
        <fullName evidence="2">Uncharacterized protein</fullName>
    </submittedName>
</protein>
<dbReference type="EMBL" id="AOHS01000032">
    <property type="protein sequence ID" value="ELY30111.1"/>
    <property type="molecule type" value="Genomic_DNA"/>
</dbReference>
<dbReference type="Proteomes" id="UP000001879">
    <property type="component" value="Chromosome"/>
</dbReference>
<dbReference type="HOGENOM" id="CLU_1811502_0_0_2"/>
<dbReference type="GeneID" id="8825100"/>
<reference evidence="2" key="4">
    <citation type="submission" date="2016-09" db="EMBL/GenBank/DDBJ databases">
        <authorList>
            <person name="Pfeiffer F."/>
        </authorList>
    </citation>
    <scope>NUCLEOTIDE SEQUENCE</scope>
    <source>
        <strain evidence="2">ATCC 43099</strain>
    </source>
</reference>
<dbReference type="eggNOG" id="arCOG10800">
    <property type="taxonomic scope" value="Archaea"/>
</dbReference>
<dbReference type="AlphaFoldDB" id="D3SWT1"/>
<reference evidence="4" key="1">
    <citation type="submission" date="2010-02" db="EMBL/GenBank/DDBJ databases">
        <title>Complete sequence of chromosome of Natrialba magadii ATCC 43099.</title>
        <authorList>
            <consortium name="US DOE Joint Genome Institute"/>
            <person name="Lucas S."/>
            <person name="Copeland A."/>
            <person name="Lapidus A."/>
            <person name="Cheng J.-F."/>
            <person name="Bruce D."/>
            <person name="Goodwin L."/>
            <person name="Pitluck S."/>
            <person name="Davenport K."/>
            <person name="Saunders E."/>
            <person name="Detter J.C."/>
            <person name="Han C."/>
            <person name="Tapia R."/>
            <person name="Land M."/>
            <person name="Hauser L."/>
            <person name="Kyrpides N."/>
            <person name="Mikhailova N."/>
            <person name="De Castro R.E."/>
            <person name="Maupin-Furlow J.A."/>
            <person name="Woyke T."/>
        </authorList>
    </citation>
    <scope>NUCLEOTIDE SEQUENCE [LARGE SCALE GENOMIC DNA]</scope>
    <source>
        <strain evidence="4">ATCC 43099 / DSM 3394 / CCM 3739 / CIP 104546 / IAM 13178 / JCM 8861 / NBRC 102185 / NCIMB 2190 / MS3</strain>
    </source>
</reference>
<evidence type="ECO:0000256" key="1">
    <source>
        <dbReference type="SAM" id="MobiDB-lite"/>
    </source>
</evidence>
<reference evidence="2 4" key="2">
    <citation type="journal article" date="2012" name="BMC Genomics">
        <title>A comparative genomics perspective on the genetic content of the alkaliphilic haloarchaeon Natrialba magadii ATCC 43099T.</title>
        <authorList>
            <person name="Siddaramappa S."/>
            <person name="Challacombe J.F."/>
            <person name="Decastro R.E."/>
            <person name="Pfeiffer F."/>
            <person name="Sastre D.E."/>
            <person name="Gimenez M.I."/>
            <person name="Paggi R.A."/>
            <person name="Detter J.C."/>
            <person name="Davenport K.W."/>
            <person name="Goodwin L.A."/>
            <person name="Kyrpides N."/>
            <person name="Tapia R."/>
            <person name="Pitluck S."/>
            <person name="Lucas S."/>
            <person name="Woyke T."/>
            <person name="Maupin-Furlow J.A."/>
        </authorList>
    </citation>
    <scope>NUCLEOTIDE SEQUENCE [LARGE SCALE GENOMIC DNA]</scope>
    <source>
        <strain evidence="2">ATCC 43099</strain>
        <strain evidence="4">ATCC 43099 / DSM 3394 / CCM 3739 / CIP 104546 / IAM 13178 / JCM 8861 / NBRC 102185 / NCIMB 2190 / MS3</strain>
    </source>
</reference>
<dbReference type="PATRIC" id="fig|547559.17.peg.1804"/>
<sequence>MTAEDDRNIERDGDERAPGWLDRDEPYADIDVSELPAWWRNAVEEFRAHDLSPYRPPQFQDHVLVPPVVERLESSHGVEIQFRGVDVENGDDWRLYVDREPVVAVSRTRTAAGYTRYGITSNAFEQAVREATNATAERRDEP</sequence>
<accession>D3SWT1</accession>
<gene>
    <name evidence="2" type="ordered locus">Nmag_2248</name>
    <name evidence="3" type="ORF">C500_09164</name>
</gene>
<feature type="region of interest" description="Disordered" evidence="1">
    <location>
        <begin position="1"/>
        <end position="23"/>
    </location>
</feature>
<dbReference type="RefSeq" id="WP_004267220.1">
    <property type="nucleotide sequence ID" value="NC_013922.1"/>
</dbReference>
<evidence type="ECO:0000313" key="2">
    <source>
        <dbReference type="EMBL" id="ADD05813.1"/>
    </source>
</evidence>
<organism evidence="2 4">
    <name type="scientific">Natrialba magadii (strain ATCC 43099 / DSM 3394 / CCM 3739 / CIP 104546 / IAM 13178 / JCM 8861 / NBRC 102185 / NCIMB 2190 / MS3)</name>
    <name type="common">Natronobacterium magadii</name>
    <dbReference type="NCBI Taxonomy" id="547559"/>
    <lineage>
        <taxon>Archaea</taxon>
        <taxon>Methanobacteriati</taxon>
        <taxon>Methanobacteriota</taxon>
        <taxon>Stenosarchaea group</taxon>
        <taxon>Halobacteria</taxon>
        <taxon>Halobacteriales</taxon>
        <taxon>Natrialbaceae</taxon>
        <taxon>Natrialba</taxon>
    </lineage>
</organism>